<comment type="caution">
    <text evidence="13">The sequence shown here is derived from an EMBL/GenBank/DDBJ whole genome shotgun (WGS) entry which is preliminary data.</text>
</comment>
<evidence type="ECO:0000256" key="9">
    <source>
        <dbReference type="ARBA" id="ARBA00023136"/>
    </source>
</evidence>
<protein>
    <recommendedName>
        <fullName evidence="12">PB1-like domain-containing protein</fullName>
    </recommendedName>
</protein>
<dbReference type="Pfam" id="PF26130">
    <property type="entry name" value="PB1-like"/>
    <property type="match status" value="1"/>
</dbReference>
<evidence type="ECO:0000256" key="10">
    <source>
        <dbReference type="PROSITE-ProRule" id="PRU00282"/>
    </source>
</evidence>
<evidence type="ECO:0000313" key="14">
    <source>
        <dbReference type="Proteomes" id="UP000289738"/>
    </source>
</evidence>
<organism evidence="13 14">
    <name type="scientific">Arachis hypogaea</name>
    <name type="common">Peanut</name>
    <dbReference type="NCBI Taxonomy" id="3818"/>
    <lineage>
        <taxon>Eukaryota</taxon>
        <taxon>Viridiplantae</taxon>
        <taxon>Streptophyta</taxon>
        <taxon>Embryophyta</taxon>
        <taxon>Tracheophyta</taxon>
        <taxon>Spermatophyta</taxon>
        <taxon>Magnoliopsida</taxon>
        <taxon>eudicotyledons</taxon>
        <taxon>Gunneridae</taxon>
        <taxon>Pentapetalae</taxon>
        <taxon>rosids</taxon>
        <taxon>fabids</taxon>
        <taxon>Fabales</taxon>
        <taxon>Fabaceae</taxon>
        <taxon>Papilionoideae</taxon>
        <taxon>50 kb inversion clade</taxon>
        <taxon>dalbergioids sensu lato</taxon>
        <taxon>Dalbergieae</taxon>
        <taxon>Pterocarpus clade</taxon>
        <taxon>Arachis</taxon>
    </lineage>
</organism>
<keyword evidence="6" id="KW-0999">Mitochondrion inner membrane</keyword>
<dbReference type="AlphaFoldDB" id="A0A444XR89"/>
<feature type="repeat" description="Solcar" evidence="10">
    <location>
        <begin position="94"/>
        <end position="186"/>
    </location>
</feature>
<proteinExistence type="inferred from homology"/>
<reference evidence="13 14" key="1">
    <citation type="submission" date="2019-01" db="EMBL/GenBank/DDBJ databases">
        <title>Sequencing of cultivated peanut Arachis hypogaea provides insights into genome evolution and oil improvement.</title>
        <authorList>
            <person name="Chen X."/>
        </authorList>
    </citation>
    <scope>NUCLEOTIDE SEQUENCE [LARGE SCALE GENOMIC DNA]</scope>
    <source>
        <strain evidence="14">cv. Fuhuasheng</strain>
        <tissue evidence="13">Leaves</tissue>
    </source>
</reference>
<evidence type="ECO:0000256" key="8">
    <source>
        <dbReference type="ARBA" id="ARBA00023128"/>
    </source>
</evidence>
<evidence type="ECO:0000313" key="13">
    <source>
        <dbReference type="EMBL" id="RYQ92250.1"/>
    </source>
</evidence>
<dbReference type="Proteomes" id="UP000289738">
    <property type="component" value="Chromosome B09"/>
</dbReference>
<comment type="subcellular location">
    <subcellularLocation>
        <location evidence="1">Mitochondrion inner membrane</location>
        <topology evidence="1">Multi-pass membrane protein</topology>
    </subcellularLocation>
</comment>
<feature type="compositionally biased region" description="Basic residues" evidence="11">
    <location>
        <begin position="523"/>
        <end position="534"/>
    </location>
</feature>
<keyword evidence="4 10" id="KW-0812">Transmembrane</keyword>
<dbReference type="EMBL" id="SDMP01000019">
    <property type="protein sequence ID" value="RYQ92250.1"/>
    <property type="molecule type" value="Genomic_DNA"/>
</dbReference>
<feature type="repeat" description="Solcar" evidence="10">
    <location>
        <begin position="15"/>
        <end position="82"/>
    </location>
</feature>
<dbReference type="STRING" id="3818.A0A444XR89"/>
<keyword evidence="7" id="KW-1133">Transmembrane helix</keyword>
<evidence type="ECO:0000259" key="12">
    <source>
        <dbReference type="Pfam" id="PF26130"/>
    </source>
</evidence>
<dbReference type="Pfam" id="PF00153">
    <property type="entry name" value="Mito_carr"/>
    <property type="match status" value="3"/>
</dbReference>
<dbReference type="Gene3D" id="1.50.40.10">
    <property type="entry name" value="Mitochondrial carrier domain"/>
    <property type="match status" value="1"/>
</dbReference>
<dbReference type="InterPro" id="IPR018108">
    <property type="entry name" value="MCP_transmembrane"/>
</dbReference>
<keyword evidence="14" id="KW-1185">Reference proteome</keyword>
<keyword evidence="5" id="KW-0677">Repeat</keyword>
<evidence type="ECO:0000256" key="2">
    <source>
        <dbReference type="ARBA" id="ARBA00006375"/>
    </source>
</evidence>
<evidence type="ECO:0000256" key="7">
    <source>
        <dbReference type="ARBA" id="ARBA00022989"/>
    </source>
</evidence>
<dbReference type="SUPFAM" id="SSF103506">
    <property type="entry name" value="Mitochondrial carrier"/>
    <property type="match status" value="1"/>
</dbReference>
<keyword evidence="9 10" id="KW-0472">Membrane</keyword>
<dbReference type="InterPro" id="IPR050391">
    <property type="entry name" value="Mito_Metabolite_Transporter"/>
</dbReference>
<evidence type="ECO:0000256" key="6">
    <source>
        <dbReference type="ARBA" id="ARBA00022792"/>
    </source>
</evidence>
<dbReference type="InterPro" id="IPR058594">
    <property type="entry name" value="PB1-like_dom_pln"/>
</dbReference>
<evidence type="ECO:0000256" key="11">
    <source>
        <dbReference type="SAM" id="MobiDB-lite"/>
    </source>
</evidence>
<dbReference type="PANTHER" id="PTHR45618">
    <property type="entry name" value="MITOCHONDRIAL DICARBOXYLATE CARRIER-RELATED"/>
    <property type="match status" value="1"/>
</dbReference>
<dbReference type="InterPro" id="IPR023395">
    <property type="entry name" value="MCP_dom_sf"/>
</dbReference>
<dbReference type="GO" id="GO:0005743">
    <property type="term" value="C:mitochondrial inner membrane"/>
    <property type="evidence" value="ECO:0007669"/>
    <property type="project" value="UniProtKB-SubCell"/>
</dbReference>
<evidence type="ECO:0000256" key="5">
    <source>
        <dbReference type="ARBA" id="ARBA00022737"/>
    </source>
</evidence>
<name>A0A444XR89_ARAHY</name>
<gene>
    <name evidence="13" type="ORF">Ahy_B09g098437</name>
</gene>
<feature type="compositionally biased region" description="Pro residues" evidence="11">
    <location>
        <begin position="473"/>
        <end position="492"/>
    </location>
</feature>
<dbReference type="FunFam" id="1.50.40.10:FF:000062">
    <property type="entry name" value="mitochondrial uncoupling protein 3"/>
    <property type="match status" value="1"/>
</dbReference>
<dbReference type="PROSITE" id="PS50920">
    <property type="entry name" value="SOLCAR"/>
    <property type="match status" value="3"/>
</dbReference>
<evidence type="ECO:0000256" key="3">
    <source>
        <dbReference type="ARBA" id="ARBA00022448"/>
    </source>
</evidence>
<keyword evidence="3" id="KW-0813">Transport</keyword>
<keyword evidence="8" id="KW-0496">Mitochondrion</keyword>
<feature type="compositionally biased region" description="Basic and acidic residues" evidence="11">
    <location>
        <begin position="607"/>
        <end position="621"/>
    </location>
</feature>
<feature type="region of interest" description="Disordered" evidence="11">
    <location>
        <begin position="429"/>
        <end position="621"/>
    </location>
</feature>
<feature type="repeat" description="Solcar" evidence="10">
    <location>
        <begin position="195"/>
        <end position="284"/>
    </location>
</feature>
<feature type="compositionally biased region" description="Polar residues" evidence="11">
    <location>
        <begin position="438"/>
        <end position="461"/>
    </location>
</feature>
<evidence type="ECO:0000256" key="4">
    <source>
        <dbReference type="ARBA" id="ARBA00022692"/>
    </source>
</evidence>
<comment type="similarity">
    <text evidence="2">Belongs to the mitochondrial carrier (TC 2.A.29) family.</text>
</comment>
<sequence length="621" mass="67355">MKSGHQHGGGDNAHTKILLTSLSAMVAETTTFPIDLIKTRLQLHGESLSSSRPTGAVRIAAEIIREQGPLGLYKGWSPAIIRHLFELSADNASLSIFSKALVGGISGCMAQVVASPADLVKVRMQADGRMARHGIQPRYSGPFDAFGKIVQAEGLKGLWKGVLPNVQRAFLVNMGELACYDHAKQLVIRSRIADDNVYAHTLASIMSGLAATSLSCPADVVKTRMMNQAAKEGKVLYVSSLDCLVKTVKVEGIQALWKGFFPTWARLELEVAIAGIGYMDDDITIVIHYGGSFETKEDGEVVYVGDQIEQLFGLEADTLDVFSIRNYYKVLGYDNLKECWWLVPGRPLKTGLRALSHDKELLEMCFHAKNNEGVVHVYLEHGNSEHEGDEVPQLVPMTANPKIMVSGTTSNPSSCIPNTALEQNTITFPEANSVPPGQLNSAPPSQPHSKPQTKPTSNYPAQPTFEPVAQPTTTPPAQPTSTPPAQPKPMPISNPCSSKPKNNKSEKSIPPTTTKKSETSVKKNSKSTPKKGAVKKVPIPLPKRVTRSASRFAPKEKKVVGEVPSVTLSSDSSDSYESAKDELYRPGSEAFESSSDDESDSEVATARPRELKMKKNKAKES</sequence>
<feature type="domain" description="PB1-like" evidence="12">
    <location>
        <begin position="279"/>
        <end position="381"/>
    </location>
</feature>
<accession>A0A444XR89</accession>
<evidence type="ECO:0000256" key="1">
    <source>
        <dbReference type="ARBA" id="ARBA00004448"/>
    </source>
</evidence>